<dbReference type="Pfam" id="PF05631">
    <property type="entry name" value="MFS_5"/>
    <property type="match status" value="1"/>
</dbReference>
<dbReference type="GO" id="GO:0005886">
    <property type="term" value="C:plasma membrane"/>
    <property type="evidence" value="ECO:0007669"/>
    <property type="project" value="UniProtKB-SubCell"/>
</dbReference>
<dbReference type="PANTHER" id="PTHR23516">
    <property type="entry name" value="SAM (S-ADENOSYL METHIONINE) TRANSPORTER"/>
    <property type="match status" value="1"/>
</dbReference>
<feature type="compositionally biased region" description="Gly residues" evidence="12">
    <location>
        <begin position="476"/>
        <end position="486"/>
    </location>
</feature>
<feature type="region of interest" description="Disordered" evidence="12">
    <location>
        <begin position="450"/>
        <end position="502"/>
    </location>
</feature>
<dbReference type="PANTHER" id="PTHR23516:SF1">
    <property type="entry name" value="MOLYBDATE-ANION TRANSPORTER"/>
    <property type="match status" value="1"/>
</dbReference>
<protein>
    <recommendedName>
        <fullName evidence="3">Molybdate-anion transporter</fullName>
    </recommendedName>
    <alternativeName>
        <fullName evidence="10">Major facilitator superfamily domain-containing protein 5</fullName>
    </alternativeName>
    <alternativeName>
        <fullName evidence="11">Molybdate transporter 2 homolog</fullName>
    </alternativeName>
</protein>
<dbReference type="GO" id="GO:0015098">
    <property type="term" value="F:molybdate ion transmembrane transporter activity"/>
    <property type="evidence" value="ECO:0007669"/>
    <property type="project" value="InterPro"/>
</dbReference>
<feature type="transmembrane region" description="Helical" evidence="13">
    <location>
        <begin position="209"/>
        <end position="230"/>
    </location>
</feature>
<evidence type="ECO:0000256" key="1">
    <source>
        <dbReference type="ARBA" id="ARBA00003019"/>
    </source>
</evidence>
<dbReference type="EMBL" id="HBGJ01021619">
    <property type="protein sequence ID" value="CAD9255692.1"/>
    <property type="molecule type" value="Transcribed_RNA"/>
</dbReference>
<evidence type="ECO:0000256" key="12">
    <source>
        <dbReference type="SAM" id="MobiDB-lite"/>
    </source>
</evidence>
<evidence type="ECO:0000256" key="13">
    <source>
        <dbReference type="SAM" id="Phobius"/>
    </source>
</evidence>
<feature type="compositionally biased region" description="Acidic residues" evidence="12">
    <location>
        <begin position="492"/>
        <end position="502"/>
    </location>
</feature>
<feature type="transmembrane region" description="Helical" evidence="13">
    <location>
        <begin position="89"/>
        <end position="109"/>
    </location>
</feature>
<keyword evidence="7 13" id="KW-1133">Transmembrane helix</keyword>
<evidence type="ECO:0000256" key="8">
    <source>
        <dbReference type="ARBA" id="ARBA00023065"/>
    </source>
</evidence>
<feature type="transmembrane region" description="Helical" evidence="13">
    <location>
        <begin position="270"/>
        <end position="291"/>
    </location>
</feature>
<dbReference type="InterPro" id="IPR036259">
    <property type="entry name" value="MFS_trans_sf"/>
</dbReference>
<feature type="transmembrane region" description="Helical" evidence="13">
    <location>
        <begin position="311"/>
        <end position="329"/>
    </location>
</feature>
<evidence type="ECO:0000256" key="7">
    <source>
        <dbReference type="ARBA" id="ARBA00022989"/>
    </source>
</evidence>
<evidence type="ECO:0000256" key="2">
    <source>
        <dbReference type="ARBA" id="ARBA00004651"/>
    </source>
</evidence>
<evidence type="ECO:0000256" key="4">
    <source>
        <dbReference type="ARBA" id="ARBA00022448"/>
    </source>
</evidence>
<keyword evidence="6 13" id="KW-0812">Transmembrane</keyword>
<name>A0A7S1U3E6_9STRA</name>
<evidence type="ECO:0000313" key="14">
    <source>
        <dbReference type="EMBL" id="CAD9255692.1"/>
    </source>
</evidence>
<feature type="transmembrane region" description="Helical" evidence="13">
    <location>
        <begin position="51"/>
        <end position="69"/>
    </location>
</feature>
<dbReference type="SUPFAM" id="SSF103473">
    <property type="entry name" value="MFS general substrate transporter"/>
    <property type="match status" value="1"/>
</dbReference>
<dbReference type="GO" id="GO:0006811">
    <property type="term" value="P:monoatomic ion transport"/>
    <property type="evidence" value="ECO:0007669"/>
    <property type="project" value="UniProtKB-KW"/>
</dbReference>
<sequence length="502" mass="53148">MADIERIGTGYFWNIFFASALVCAGVQVLARRHGRGQKGEALLRPPPGFRAFQRVFLAVNLVAMLADWLQGPYVYALYVHYGYDQGVIGVLFVTGYLSSAVFGAVAGGMADILGRKKGCQAFFVAYIISALTKSSPSFHWLLFGRVASGLATTLLHTAFESWMVCEHFRRGFPAQLLGETFGKLALGNGVAAVSAGIIAQTAANYYGPLAPFVVGSVLLAFSLAIVTLGWTENYGTAEAADGDGAVGALVMRVAAGVRDGYSTILRDKRLFYLGMGQASFEAGMYTFVFMWTPALQANAAYHDAVRGSLGLIFAIFMVCTMTGSGVYGRLSSEDALGVRKLQPIVHAVAAMSCVAPALLPFHTPLMMLSFMALETMVGMFYPMYGTLRGAHVPEDKRAAIMSLFRVPLNLFVVVVLGNVQSLSTSVVFVLCLAVHVAGFEAQLRFRRAADAKTTTPPSGSGGFDFGGGGDDDGTSSGDGDGDGNGGAATADVDNDDASSDER</sequence>
<feature type="transmembrane region" description="Helical" evidence="13">
    <location>
        <begin position="365"/>
        <end position="386"/>
    </location>
</feature>
<keyword evidence="9 13" id="KW-0472">Membrane</keyword>
<dbReference type="InterPro" id="IPR008509">
    <property type="entry name" value="MOT2/MFSD5"/>
</dbReference>
<evidence type="ECO:0000256" key="10">
    <source>
        <dbReference type="ARBA" id="ARBA00030646"/>
    </source>
</evidence>
<accession>A0A7S1U3E6</accession>
<feature type="transmembrane region" description="Helical" evidence="13">
    <location>
        <begin position="121"/>
        <end position="140"/>
    </location>
</feature>
<dbReference type="Gene3D" id="1.20.1250.20">
    <property type="entry name" value="MFS general substrate transporter like domains"/>
    <property type="match status" value="1"/>
</dbReference>
<dbReference type="CDD" id="cd17487">
    <property type="entry name" value="MFS_MFSD5_like"/>
    <property type="match status" value="1"/>
</dbReference>
<feature type="compositionally biased region" description="Gly residues" evidence="12">
    <location>
        <begin position="459"/>
        <end position="468"/>
    </location>
</feature>
<evidence type="ECO:0000256" key="5">
    <source>
        <dbReference type="ARBA" id="ARBA00022475"/>
    </source>
</evidence>
<organism evidence="14">
    <name type="scientific">Phaeomonas parva</name>
    <dbReference type="NCBI Taxonomy" id="124430"/>
    <lineage>
        <taxon>Eukaryota</taxon>
        <taxon>Sar</taxon>
        <taxon>Stramenopiles</taxon>
        <taxon>Ochrophyta</taxon>
        <taxon>Pinguiophyceae</taxon>
        <taxon>Pinguiochrysidales</taxon>
        <taxon>Pinguiochrysidaceae</taxon>
        <taxon>Phaeomonas</taxon>
    </lineage>
</organism>
<feature type="transmembrane region" description="Helical" evidence="13">
    <location>
        <begin position="341"/>
        <end position="359"/>
    </location>
</feature>
<evidence type="ECO:0000256" key="9">
    <source>
        <dbReference type="ARBA" id="ARBA00023136"/>
    </source>
</evidence>
<comment type="subcellular location">
    <subcellularLocation>
        <location evidence="2">Cell membrane</location>
        <topology evidence="2">Multi-pass membrane protein</topology>
    </subcellularLocation>
</comment>
<evidence type="ECO:0000256" key="11">
    <source>
        <dbReference type="ARBA" id="ARBA00032555"/>
    </source>
</evidence>
<evidence type="ECO:0000256" key="3">
    <source>
        <dbReference type="ARBA" id="ARBA00021242"/>
    </source>
</evidence>
<reference evidence="14" key="1">
    <citation type="submission" date="2021-01" db="EMBL/GenBank/DDBJ databases">
        <authorList>
            <person name="Corre E."/>
            <person name="Pelletier E."/>
            <person name="Niang G."/>
            <person name="Scheremetjew M."/>
            <person name="Finn R."/>
            <person name="Kale V."/>
            <person name="Holt S."/>
            <person name="Cochrane G."/>
            <person name="Meng A."/>
            <person name="Brown T."/>
            <person name="Cohen L."/>
        </authorList>
    </citation>
    <scope>NUCLEOTIDE SEQUENCE</scope>
    <source>
        <strain evidence="14">CCMP2877</strain>
    </source>
</reference>
<keyword evidence="5" id="KW-1003">Cell membrane</keyword>
<proteinExistence type="predicted"/>
<comment type="function">
    <text evidence="1">Mediates high-affinity intracellular uptake of the rare oligo-element molybdenum.</text>
</comment>
<feature type="transmembrane region" description="Helical" evidence="13">
    <location>
        <begin position="12"/>
        <end position="30"/>
    </location>
</feature>
<keyword evidence="8" id="KW-0406">Ion transport</keyword>
<feature type="transmembrane region" description="Helical" evidence="13">
    <location>
        <begin position="422"/>
        <end position="439"/>
    </location>
</feature>
<dbReference type="AlphaFoldDB" id="A0A7S1U3E6"/>
<gene>
    <name evidence="14" type="ORF">PPAR1163_LOCUS14062</name>
</gene>
<keyword evidence="4" id="KW-0813">Transport</keyword>
<evidence type="ECO:0000256" key="6">
    <source>
        <dbReference type="ARBA" id="ARBA00022692"/>
    </source>
</evidence>